<accession>A0A1Y2H7R8</accession>
<dbReference type="InterPro" id="IPR043597">
    <property type="entry name" value="TPH_dom"/>
</dbReference>
<feature type="domain" description="Trichohyalin-plectin-homology" evidence="8">
    <location>
        <begin position="120"/>
        <end position="456"/>
    </location>
</feature>
<evidence type="ECO:0000256" key="4">
    <source>
        <dbReference type="ARBA" id="ARBA00023273"/>
    </source>
</evidence>
<dbReference type="Proteomes" id="UP000193411">
    <property type="component" value="Unassembled WGS sequence"/>
</dbReference>
<comment type="similarity">
    <text evidence="5">Belongs to the CFAP53 family.</text>
</comment>
<dbReference type="AlphaFoldDB" id="A0A1Y2H7R8"/>
<evidence type="ECO:0000313" key="10">
    <source>
        <dbReference type="Proteomes" id="UP000193411"/>
    </source>
</evidence>
<name>A0A1Y2H7R8_9FUNG</name>
<evidence type="ECO:0000256" key="2">
    <source>
        <dbReference type="ARBA" id="ARBA00023054"/>
    </source>
</evidence>
<comment type="subcellular location">
    <subcellularLocation>
        <location evidence="1">Cell projection</location>
        <location evidence="1">Cilium</location>
    </subcellularLocation>
</comment>
<evidence type="ECO:0000256" key="5">
    <source>
        <dbReference type="ARBA" id="ARBA00033747"/>
    </source>
</evidence>
<evidence type="ECO:0000259" key="8">
    <source>
        <dbReference type="Pfam" id="PF13868"/>
    </source>
</evidence>
<dbReference type="GO" id="GO:0005929">
    <property type="term" value="C:cilium"/>
    <property type="evidence" value="ECO:0007669"/>
    <property type="project" value="UniProtKB-SubCell"/>
</dbReference>
<dbReference type="PANTHER" id="PTHR31183:SF1">
    <property type="entry name" value="CILIA- AND FLAGELLA-ASSOCIATED PROTEIN 53"/>
    <property type="match status" value="1"/>
</dbReference>
<feature type="coiled-coil region" evidence="7">
    <location>
        <begin position="174"/>
        <end position="308"/>
    </location>
</feature>
<keyword evidence="2 7" id="KW-0175">Coiled coil</keyword>
<protein>
    <recommendedName>
        <fullName evidence="6">Cilia- and flagella-associated protein 53</fullName>
    </recommendedName>
</protein>
<keyword evidence="10" id="KW-1185">Reference proteome</keyword>
<comment type="caution">
    <text evidence="9">The sequence shown here is derived from an EMBL/GenBank/DDBJ whole genome shotgun (WGS) entry which is preliminary data.</text>
</comment>
<evidence type="ECO:0000256" key="1">
    <source>
        <dbReference type="ARBA" id="ARBA00004138"/>
    </source>
</evidence>
<keyword evidence="3" id="KW-0969">Cilium</keyword>
<feature type="coiled-coil region" evidence="7">
    <location>
        <begin position="358"/>
        <end position="395"/>
    </location>
</feature>
<feature type="coiled-coil region" evidence="7">
    <location>
        <begin position="90"/>
        <end position="122"/>
    </location>
</feature>
<dbReference type="InterPro" id="IPR043596">
    <property type="entry name" value="CFAP53/TCHP"/>
</dbReference>
<dbReference type="Pfam" id="PF13868">
    <property type="entry name" value="TPH"/>
    <property type="match status" value="1"/>
</dbReference>
<dbReference type="OrthoDB" id="75950at2759"/>
<keyword evidence="4" id="KW-0966">Cell projection</keyword>
<evidence type="ECO:0000256" key="7">
    <source>
        <dbReference type="SAM" id="Coils"/>
    </source>
</evidence>
<dbReference type="PANTHER" id="PTHR31183">
    <property type="entry name" value="TRICHOPLEIN KERATIN FILAMENT-BINDING PROTEIN FAMILY MEMBER"/>
    <property type="match status" value="1"/>
</dbReference>
<gene>
    <name evidence="9" type="ORF">BCR44DRAFT_36226</name>
</gene>
<proteinExistence type="inferred from homology"/>
<evidence type="ECO:0000313" key="9">
    <source>
        <dbReference type="EMBL" id="ORZ29753.1"/>
    </source>
</evidence>
<sequence length="469" mass="54685">MSRQRAESIHEANLAQKTYYERTALIARFAEEAELTIRRRAVPRRVAAWRQADALVTEERKDRLRALMDEDTALWRAELLAMDPTPQSRVVEMRKRVAELKAKREEERQRIVADKLEEHRRRNCDELRAVKSRAMTQAVTAARAAQVTERHDRITKEKEENKALDAAWEASRLKLVAKDEADRARRRKADMEQARAFEEQVRQLQEAKAKEHAAEAAYSAMVRQQAEVERVKDEHAAQIKALESRRARQELETVNRERAAQRAREVREALEQDLAWIQSLLDLDQADKEAETERKAQLRKELLEFRDTVLAQRAAEVARVVELDRIFAADAERVWRAKTAKWAAEHAARSKLMADVIKSRQEQLAIKAERAKQKLAEKRTEREQLEFAVAEAKRMDELRRERERRARIEYHAVLQAQVADKQARRAVAMEQERGELDKQRAADQEYEQWLERELARSSVPLSMRGGASM</sequence>
<organism evidence="9 10">
    <name type="scientific">Catenaria anguillulae PL171</name>
    <dbReference type="NCBI Taxonomy" id="765915"/>
    <lineage>
        <taxon>Eukaryota</taxon>
        <taxon>Fungi</taxon>
        <taxon>Fungi incertae sedis</taxon>
        <taxon>Blastocladiomycota</taxon>
        <taxon>Blastocladiomycetes</taxon>
        <taxon>Blastocladiales</taxon>
        <taxon>Catenariaceae</taxon>
        <taxon>Catenaria</taxon>
    </lineage>
</organism>
<reference evidence="9 10" key="1">
    <citation type="submission" date="2016-07" db="EMBL/GenBank/DDBJ databases">
        <title>Pervasive Adenine N6-methylation of Active Genes in Fungi.</title>
        <authorList>
            <consortium name="DOE Joint Genome Institute"/>
            <person name="Mondo S.J."/>
            <person name="Dannebaum R.O."/>
            <person name="Kuo R.C."/>
            <person name="Labutti K."/>
            <person name="Haridas S."/>
            <person name="Kuo A."/>
            <person name="Salamov A."/>
            <person name="Ahrendt S.R."/>
            <person name="Lipzen A."/>
            <person name="Sullivan W."/>
            <person name="Andreopoulos W.B."/>
            <person name="Clum A."/>
            <person name="Lindquist E."/>
            <person name="Daum C."/>
            <person name="Ramamoorthy G.K."/>
            <person name="Gryganskyi A."/>
            <person name="Culley D."/>
            <person name="Magnuson J.K."/>
            <person name="James T.Y."/>
            <person name="O'Malley M.A."/>
            <person name="Stajich J.E."/>
            <person name="Spatafora J.W."/>
            <person name="Visel A."/>
            <person name="Grigoriev I.V."/>
        </authorList>
    </citation>
    <scope>NUCLEOTIDE SEQUENCE [LARGE SCALE GENOMIC DNA]</scope>
    <source>
        <strain evidence="9 10">PL171</strain>
    </source>
</reference>
<dbReference type="EMBL" id="MCFL01000131">
    <property type="protein sequence ID" value="ORZ29753.1"/>
    <property type="molecule type" value="Genomic_DNA"/>
</dbReference>
<evidence type="ECO:0000256" key="6">
    <source>
        <dbReference type="ARBA" id="ARBA00033773"/>
    </source>
</evidence>
<dbReference type="STRING" id="765915.A0A1Y2H7R8"/>
<evidence type="ECO:0000256" key="3">
    <source>
        <dbReference type="ARBA" id="ARBA00023069"/>
    </source>
</evidence>